<evidence type="ECO:0000313" key="1">
    <source>
        <dbReference type="EMBL" id="CAI8602449.1"/>
    </source>
</evidence>
<organism evidence="1 2">
    <name type="scientific">Vicia faba</name>
    <name type="common">Broad bean</name>
    <name type="synonym">Faba vulgaris</name>
    <dbReference type="NCBI Taxonomy" id="3906"/>
    <lineage>
        <taxon>Eukaryota</taxon>
        <taxon>Viridiplantae</taxon>
        <taxon>Streptophyta</taxon>
        <taxon>Embryophyta</taxon>
        <taxon>Tracheophyta</taxon>
        <taxon>Spermatophyta</taxon>
        <taxon>Magnoliopsida</taxon>
        <taxon>eudicotyledons</taxon>
        <taxon>Gunneridae</taxon>
        <taxon>Pentapetalae</taxon>
        <taxon>rosids</taxon>
        <taxon>fabids</taxon>
        <taxon>Fabales</taxon>
        <taxon>Fabaceae</taxon>
        <taxon>Papilionoideae</taxon>
        <taxon>50 kb inversion clade</taxon>
        <taxon>NPAAA clade</taxon>
        <taxon>Hologalegina</taxon>
        <taxon>IRL clade</taxon>
        <taxon>Fabeae</taxon>
        <taxon>Vicia</taxon>
    </lineage>
</organism>
<gene>
    <name evidence="1" type="ORF">VFH_III040680</name>
</gene>
<dbReference type="PANTHER" id="PTHR34222:SF99">
    <property type="entry name" value="PROTEIN, PUTATIVE-RELATED"/>
    <property type="match status" value="1"/>
</dbReference>
<protein>
    <submittedName>
        <fullName evidence="1">Uncharacterized protein</fullName>
    </submittedName>
</protein>
<evidence type="ECO:0000313" key="2">
    <source>
        <dbReference type="Proteomes" id="UP001157006"/>
    </source>
</evidence>
<proteinExistence type="predicted"/>
<dbReference type="AlphaFoldDB" id="A0AAV0ZXQ0"/>
<dbReference type="EMBL" id="OX451738">
    <property type="protein sequence ID" value="CAI8602449.1"/>
    <property type="molecule type" value="Genomic_DNA"/>
</dbReference>
<accession>A0AAV0ZXQ0</accession>
<keyword evidence="2" id="KW-1185">Reference proteome</keyword>
<reference evidence="1 2" key="1">
    <citation type="submission" date="2023-01" db="EMBL/GenBank/DDBJ databases">
        <authorList>
            <person name="Kreplak J."/>
        </authorList>
    </citation>
    <scope>NUCLEOTIDE SEQUENCE [LARGE SCALE GENOMIC DNA]</scope>
</reference>
<sequence>MDPLTSTNVVLLMVTQYEKKIEVTTTLNPTEIRMACMVQANNTNIFKKDRPTCGHCDVIGHLKEKCFKLHGYPPGYKKTQSFKTANQSHNVSDHGVAGSKPLSEMLAMTPKNYQQLIHFLQTQMTKVGTSEVTPFVNSFIGHQAIQDDWQG</sequence>
<dbReference type="PANTHER" id="PTHR34222">
    <property type="entry name" value="GAG_PRE-INTEGRS DOMAIN-CONTAINING PROTEIN"/>
    <property type="match status" value="1"/>
</dbReference>
<dbReference type="Proteomes" id="UP001157006">
    <property type="component" value="Chromosome 3"/>
</dbReference>
<name>A0AAV0ZXQ0_VICFA</name>